<organism evidence="2 3">
    <name type="scientific">Mucor saturninus</name>
    <dbReference type="NCBI Taxonomy" id="64648"/>
    <lineage>
        <taxon>Eukaryota</taxon>
        <taxon>Fungi</taxon>
        <taxon>Fungi incertae sedis</taxon>
        <taxon>Mucoromycota</taxon>
        <taxon>Mucoromycotina</taxon>
        <taxon>Mucoromycetes</taxon>
        <taxon>Mucorales</taxon>
        <taxon>Mucorineae</taxon>
        <taxon>Mucoraceae</taxon>
        <taxon>Mucor</taxon>
    </lineage>
</organism>
<proteinExistence type="predicted"/>
<evidence type="ECO:0008006" key="4">
    <source>
        <dbReference type="Google" id="ProtNLM"/>
    </source>
</evidence>
<keyword evidence="3" id="KW-1185">Reference proteome</keyword>
<dbReference type="Proteomes" id="UP000603453">
    <property type="component" value="Unassembled WGS sequence"/>
</dbReference>
<dbReference type="InterPro" id="IPR004242">
    <property type="entry name" value="Transposase_21"/>
</dbReference>
<protein>
    <recommendedName>
        <fullName evidence="4">Transposase domain-containing protein</fullName>
    </recommendedName>
</protein>
<reference evidence="2" key="1">
    <citation type="submission" date="2020-12" db="EMBL/GenBank/DDBJ databases">
        <title>Metabolic potential, ecology and presence of endohyphal bacteria is reflected in genomic diversity of Mucoromycotina.</title>
        <authorList>
            <person name="Muszewska A."/>
            <person name="Okrasinska A."/>
            <person name="Steczkiewicz K."/>
            <person name="Drgas O."/>
            <person name="Orlowska M."/>
            <person name="Perlinska-Lenart U."/>
            <person name="Aleksandrzak-Piekarczyk T."/>
            <person name="Szatraj K."/>
            <person name="Zielenkiewicz U."/>
            <person name="Pilsyk S."/>
            <person name="Malc E."/>
            <person name="Mieczkowski P."/>
            <person name="Kruszewska J.S."/>
            <person name="Biernat P."/>
            <person name="Pawlowska J."/>
        </authorList>
    </citation>
    <scope>NUCLEOTIDE SEQUENCE</scope>
    <source>
        <strain evidence="2">WA0000017839</strain>
    </source>
</reference>
<dbReference type="EMBL" id="JAEPRD010000608">
    <property type="protein sequence ID" value="KAG2190631.1"/>
    <property type="molecule type" value="Genomic_DNA"/>
</dbReference>
<comment type="caution">
    <text evidence="2">The sequence shown here is derived from an EMBL/GenBank/DDBJ whole genome shotgun (WGS) entry which is preliminary data.</text>
</comment>
<evidence type="ECO:0000313" key="2">
    <source>
        <dbReference type="EMBL" id="KAG2190631.1"/>
    </source>
</evidence>
<dbReference type="Pfam" id="PF02992">
    <property type="entry name" value="Transposase_21"/>
    <property type="match status" value="1"/>
</dbReference>
<evidence type="ECO:0000313" key="3">
    <source>
        <dbReference type="Proteomes" id="UP000603453"/>
    </source>
</evidence>
<sequence length="1012" mass="116651">MAKITKVPCFCQSHCTGGIPSEYSFVAATTRKKHELNEPNAVSRRQSFILNYGLPCYDSTDYRTDEASTTLTPSVADDLDLTSYEDDYFNDYQAQIQLEGLPEDNADVEEEEVEEETPDEQASTDPSLFPSEPVSCIFVLMLMSLYGKYLTCEGGELVMAFLNIVLKYLCLDFRFPRQMKTFTSRMKYQDQFYQGIKEYVSCSSCHAIYPMPIKQQERRNRMHCNFVTKVSTTTGRPLELCGNDLYDTTKTGKLNPKRTYVYNSMITTLKQFMCREGFMDSLTSWKKRKLQKPGFMFDVTDGDVWKSFRIDPAAEKPFVEESDSNLVFSLNADWYQPFSNSVYSVGAVYLTILNLDRKIRNLRSNMIFVGLMPGPGEAHSQQINNYLQPLVDELKILMGNGIAMMTSAGEVIVRGAVILGTMDLPAAAKAFGFSSHNSFYACRKCDHSFPALDSTGLKRDFSDCWDNTLKKRTKESNLIYANQWKAACNDNQRKISVRKNGTRWSVFHELPYFDVIRFVVFDPMHNVWLGTCKRIVHHIFLKMDLLESTARNEMSAFVKKLIMPFGYDVSSIARKINTGDGFAYFKADEWRIYSLFLSPLLLKGRLSNAQYENWIIFVGAMQVMSMPNVNVADLQKCHEKIVNFCKGFQTLYGKESLYSNAHYHTHLLSQMLDFGPFHSHHAFNYERYNSDLKSIKTNRKNMERTVANKFVESIHQQDYFSSAIPDLGPDVSFEHLKTIYMRKDIHGNKKSYEETYLAEELEGADDDDFDIMKFIEMSGSLVPGDGYLLAYGYEQLPRSTVLSIKLNKKCTTLSSDIYDQLLSYYQEYFDSSNDIPPYIFGMDDEVRCVSYDENRITMLENRNVKVKAKVVKFKSISILGQTYNSREATSIRGSYIRAFYRDVEELDKTNHVLRPAQIQFFFRHSLPIMGNDDKLHMTTFTFAYVRWYKNMPPGSHVTTFDSINSSCYSNTFMDRSFMDILPVHCIYAPVGVYIERFDDINIIIDLPRRIVE</sequence>
<name>A0A8H7QDY2_9FUNG</name>
<dbReference type="OrthoDB" id="2431110at2759"/>
<dbReference type="PANTHER" id="PTHR46579">
    <property type="entry name" value="F5/8 TYPE C DOMAIN-CONTAINING PROTEIN-RELATED"/>
    <property type="match status" value="1"/>
</dbReference>
<evidence type="ECO:0000256" key="1">
    <source>
        <dbReference type="SAM" id="MobiDB-lite"/>
    </source>
</evidence>
<accession>A0A8H7QDY2</accession>
<feature type="region of interest" description="Disordered" evidence="1">
    <location>
        <begin position="106"/>
        <end position="127"/>
    </location>
</feature>
<feature type="compositionally biased region" description="Acidic residues" evidence="1">
    <location>
        <begin position="106"/>
        <end position="119"/>
    </location>
</feature>
<gene>
    <name evidence="2" type="ORF">INT47_004710</name>
</gene>
<dbReference type="AlphaFoldDB" id="A0A8H7QDY2"/>
<dbReference type="PANTHER" id="PTHR46579:SF2">
    <property type="entry name" value="C2H2-TYPE DOMAIN-CONTAINING PROTEIN"/>
    <property type="match status" value="1"/>
</dbReference>